<evidence type="ECO:0000313" key="4">
    <source>
        <dbReference type="Proteomes" id="UP001217500"/>
    </source>
</evidence>
<dbReference type="Gene3D" id="3.40.710.10">
    <property type="entry name" value="DD-peptidase/beta-lactamase superfamily"/>
    <property type="match status" value="1"/>
</dbReference>
<feature type="domain" description="Beta-lactamase-related" evidence="2">
    <location>
        <begin position="58"/>
        <end position="278"/>
    </location>
</feature>
<feature type="transmembrane region" description="Helical" evidence="1">
    <location>
        <begin position="481"/>
        <end position="507"/>
    </location>
</feature>
<accession>A0AAE9XWS2</accession>
<dbReference type="RefSeq" id="WP_289504544.1">
    <property type="nucleotide sequence ID" value="NZ_CP116805.1"/>
</dbReference>
<evidence type="ECO:0000256" key="1">
    <source>
        <dbReference type="SAM" id="Phobius"/>
    </source>
</evidence>
<dbReference type="Pfam" id="PF00144">
    <property type="entry name" value="Beta-lactamase"/>
    <property type="match status" value="1"/>
</dbReference>
<evidence type="ECO:0000259" key="2">
    <source>
        <dbReference type="Pfam" id="PF00144"/>
    </source>
</evidence>
<keyword evidence="4" id="KW-1185">Reference proteome</keyword>
<dbReference type="AlphaFoldDB" id="A0AAE9XWS2"/>
<keyword evidence="3" id="KW-0378">Hydrolase</keyword>
<protein>
    <submittedName>
        <fullName evidence="3">Serine hydrolase</fullName>
    </submittedName>
</protein>
<dbReference type="KEGG" id="gso:PH603_03480"/>
<organism evidence="3 4">
    <name type="scientific">Gimibacter soli</name>
    <dbReference type="NCBI Taxonomy" id="3024400"/>
    <lineage>
        <taxon>Bacteria</taxon>
        <taxon>Pseudomonadati</taxon>
        <taxon>Pseudomonadota</taxon>
        <taxon>Alphaproteobacteria</taxon>
        <taxon>Kordiimonadales</taxon>
        <taxon>Temperatibacteraceae</taxon>
        <taxon>Gimibacter</taxon>
    </lineage>
</organism>
<reference evidence="3" key="1">
    <citation type="submission" date="2023-01" db="EMBL/GenBank/DDBJ databases">
        <title>The genome sequence of Kordiimonadaceae bacterium 6D33.</title>
        <authorList>
            <person name="Liu Y."/>
        </authorList>
    </citation>
    <scope>NUCLEOTIDE SEQUENCE</scope>
    <source>
        <strain evidence="3">6D33</strain>
    </source>
</reference>
<dbReference type="SUPFAM" id="SSF56601">
    <property type="entry name" value="beta-lactamase/transpeptidase-like"/>
    <property type="match status" value="1"/>
</dbReference>
<name>A0AAE9XWS2_9PROT</name>
<dbReference type="Proteomes" id="UP001217500">
    <property type="component" value="Chromosome"/>
</dbReference>
<dbReference type="GO" id="GO:0016787">
    <property type="term" value="F:hydrolase activity"/>
    <property type="evidence" value="ECO:0007669"/>
    <property type="project" value="UniProtKB-KW"/>
</dbReference>
<keyword evidence="1" id="KW-1133">Transmembrane helix</keyword>
<dbReference type="EMBL" id="CP116805">
    <property type="protein sequence ID" value="WCL54819.1"/>
    <property type="molecule type" value="Genomic_DNA"/>
</dbReference>
<feature type="transmembrane region" description="Helical" evidence="1">
    <location>
        <begin position="519"/>
        <end position="542"/>
    </location>
</feature>
<dbReference type="InterPro" id="IPR001466">
    <property type="entry name" value="Beta-lactam-related"/>
</dbReference>
<evidence type="ECO:0000313" key="3">
    <source>
        <dbReference type="EMBL" id="WCL54819.1"/>
    </source>
</evidence>
<gene>
    <name evidence="3" type="ORF">PH603_03480</name>
</gene>
<feature type="transmembrane region" description="Helical" evidence="1">
    <location>
        <begin position="448"/>
        <end position="469"/>
    </location>
</feature>
<sequence>MALAFAAVPAWAQSVVVPADALDAMIADADMEGRIAHVNGPRIMHLGADADMLDLGPASRLVVALSALRLAEQGLLDLDAPVKRLYPGLHDRFLFEHWPTARQLMAETGGFAVPPYIGRTTSLAPYLQRSDPPGIWPRDDAAGWALLVAILETAAGKPFGDIVRDEVLMPFGLTAADWQAGKGPQAQLAALSAKGSNRLVATLARLMTRNRDAAGGRYLSPDMFDALTIRLAWETPLTRDGRTGGLMLRHWQGRRYLTSLPGCGVTFAAFPDADLTLIFKPVTPCTRETDISGFTTMVATSFVPPTPDVTFADPLLPTRLQPVDGLFRARPDAPSPSLQARFRQVLAPTIGLHAPLEGEGYLKVDKDVRVAISSKDGWRWETGNGRVLVLDPAAPFDRFILDGKLYERVAPTADPRYALRPIAFLLPILISGAAFLRVAEHGGWRFTGGLSIATILLVGAGTLGELYLWAPALYDLDMPWLIAAARVVLFTGLLAAMGLTLMMLALLKDPAPPRNLLTRFHLLVLGLAGLATVILAGIWGLASSFSAT</sequence>
<keyword evidence="1" id="KW-0812">Transmembrane</keyword>
<feature type="transmembrane region" description="Helical" evidence="1">
    <location>
        <begin position="417"/>
        <end position="436"/>
    </location>
</feature>
<keyword evidence="1" id="KW-0472">Membrane</keyword>
<dbReference type="InterPro" id="IPR012338">
    <property type="entry name" value="Beta-lactam/transpept-like"/>
</dbReference>
<proteinExistence type="predicted"/>